<keyword evidence="4" id="KW-0067">ATP-binding</keyword>
<keyword evidence="1" id="KW-0547">Nucleotide-binding</keyword>
<sequence>MLLTPYHAKYFAFELTKRVSTDSVEKLASTLIDAKVDLNPHQVEAALFAFRSPLSKGAILADEVGLGKTIEAGLVLSQKWAERKRRILIISPANLRKQWSQELLDKFYLDSLILETKSFTKEINEGNLNPFDQKDKILICSYQFAKTKAPYLKHIKWDLVVIDEAHRLRNVYKNNSVIAQTIKDTLEPFPKILLTATPLQNSLLELYGLVSIIDDHLFGNLKSFKAQYSRADKYVDSGIYDELKERLKPISKRTLRRQVLEYIQFTSRKAFVFEFFPTDSEHRLYTLVSDYLQREKLYALPASQRKLMTLVLRRLLASSSFAISGTFKRLQEKLLDILKRHEENPLEFENYLNEDYEDYDELKDEWDEEDDEISLEKWFSEEELLEIEEEAELLGSFAKLAESIEVNSKGEKLIAALETGFEEGAKIGASRKAIIFTESKRTQAYLSELLSERGYQGKIVLFNGTNSDKESRKIYQKWLAENKNSDKVSGSPTADMRAALVDKFRNEAEIMIATEAAAEGINLQFCSIVVNYDMPWNPQRIEQRIGRCHRYGQKHDVLVINFLNKRNAADEHVYRLLNEKFNLFNGVFGASDEVLGSIESGVDIERRIAQIYQTCRTTEEISSSFEMLRNELEESIAQKMDATKEELLVNFDEEVHEKLRINLAESREYISKYESLLWKLTQYTLEEDAEFDEGNLTFKISKSFSEAASGNYKLGNKPLSGHFHYRIHHPLAQKILASWSHKTLEEREVIFDYSNSPIKVTGLEPFLNQSGWVTACRLEIESFEKEDYWIAAGVSESGDWIDSELIKRLFSLDANLGASTNLDENTKSLIDQRLKNEVEMAKEISFAKNGEFFDQEYEKLEHWADDMKISLERELQDLDAEIKLKKMEARKAVDLQQKVIAQRAIKDLEKSRSEKRKRLFEAQDEIEQKKESLLSAVENQLEQKLEMEKLFTFKWNLK</sequence>
<comment type="caution">
    <text evidence="8">The sequence shown here is derived from an EMBL/GenBank/DDBJ whole genome shotgun (WGS) entry which is preliminary data.</text>
</comment>
<dbReference type="PANTHER" id="PTHR10799">
    <property type="entry name" value="SNF2/RAD54 HELICASE FAMILY"/>
    <property type="match status" value="1"/>
</dbReference>
<dbReference type="InterPro" id="IPR038718">
    <property type="entry name" value="SNF2-like_sf"/>
</dbReference>
<gene>
    <name evidence="8" type="ORF">E1898_04350</name>
</gene>
<evidence type="ECO:0000256" key="4">
    <source>
        <dbReference type="ARBA" id="ARBA00022840"/>
    </source>
</evidence>
<dbReference type="InterPro" id="IPR027417">
    <property type="entry name" value="P-loop_NTPase"/>
</dbReference>
<dbReference type="PROSITE" id="PS51194">
    <property type="entry name" value="HELICASE_CTER"/>
    <property type="match status" value="1"/>
</dbReference>
<proteinExistence type="predicted"/>
<evidence type="ECO:0000313" key="9">
    <source>
        <dbReference type="Proteomes" id="UP000295438"/>
    </source>
</evidence>
<protein>
    <submittedName>
        <fullName evidence="8">DEAD/DEAH box helicase</fullName>
    </submittedName>
</protein>
<dbReference type="Gene3D" id="3.40.50.300">
    <property type="entry name" value="P-loop containing nucleotide triphosphate hydrolases"/>
    <property type="match status" value="1"/>
</dbReference>
<dbReference type="SMART" id="SM00487">
    <property type="entry name" value="DEXDc"/>
    <property type="match status" value="1"/>
</dbReference>
<dbReference type="CDD" id="cd18793">
    <property type="entry name" value="SF2_C_SNF"/>
    <property type="match status" value="1"/>
</dbReference>
<accession>A0A4R5V7C2</accession>
<keyword evidence="3 8" id="KW-0347">Helicase</keyword>
<dbReference type="AlphaFoldDB" id="A0A4R5V7C2"/>
<dbReference type="GO" id="GO:0004386">
    <property type="term" value="F:helicase activity"/>
    <property type="evidence" value="ECO:0007669"/>
    <property type="project" value="UniProtKB-KW"/>
</dbReference>
<dbReference type="InterPro" id="IPR014001">
    <property type="entry name" value="Helicase_ATP-bd"/>
</dbReference>
<keyword evidence="5" id="KW-0175">Coiled coil</keyword>
<dbReference type="EMBL" id="SMUW01000028">
    <property type="protein sequence ID" value="TDK47910.1"/>
    <property type="molecule type" value="Genomic_DNA"/>
</dbReference>
<dbReference type="GO" id="GO:0005524">
    <property type="term" value="F:ATP binding"/>
    <property type="evidence" value="ECO:0007669"/>
    <property type="project" value="UniProtKB-KW"/>
</dbReference>
<organism evidence="8 9">
    <name type="scientific">Algoriphagus formosus</name>
    <dbReference type="NCBI Taxonomy" id="2007308"/>
    <lineage>
        <taxon>Bacteria</taxon>
        <taxon>Pseudomonadati</taxon>
        <taxon>Bacteroidota</taxon>
        <taxon>Cytophagia</taxon>
        <taxon>Cytophagales</taxon>
        <taxon>Cyclobacteriaceae</taxon>
        <taxon>Algoriphagus</taxon>
    </lineage>
</organism>
<keyword evidence="9" id="KW-1185">Reference proteome</keyword>
<feature type="domain" description="Helicase ATP-binding" evidence="6">
    <location>
        <begin position="49"/>
        <end position="216"/>
    </location>
</feature>
<dbReference type="Proteomes" id="UP000295438">
    <property type="component" value="Unassembled WGS sequence"/>
</dbReference>
<dbReference type="SMART" id="SM00490">
    <property type="entry name" value="HELICc"/>
    <property type="match status" value="1"/>
</dbReference>
<dbReference type="InterPro" id="IPR057342">
    <property type="entry name" value="DEXDc_RapA"/>
</dbReference>
<dbReference type="Pfam" id="PF00271">
    <property type="entry name" value="Helicase_C"/>
    <property type="match status" value="1"/>
</dbReference>
<evidence type="ECO:0000259" key="6">
    <source>
        <dbReference type="PROSITE" id="PS51192"/>
    </source>
</evidence>
<name>A0A4R5V7C2_9BACT</name>
<evidence type="ECO:0000313" key="8">
    <source>
        <dbReference type="EMBL" id="TDK47910.1"/>
    </source>
</evidence>
<evidence type="ECO:0000256" key="3">
    <source>
        <dbReference type="ARBA" id="ARBA00022806"/>
    </source>
</evidence>
<feature type="domain" description="Helicase C-terminal" evidence="7">
    <location>
        <begin position="412"/>
        <end position="602"/>
    </location>
</feature>
<dbReference type="Gene3D" id="3.40.50.10810">
    <property type="entry name" value="Tandem AAA-ATPase domain"/>
    <property type="match status" value="1"/>
</dbReference>
<dbReference type="InterPro" id="IPR001650">
    <property type="entry name" value="Helicase_C-like"/>
</dbReference>
<dbReference type="PROSITE" id="PS51192">
    <property type="entry name" value="HELICASE_ATP_BIND_1"/>
    <property type="match status" value="1"/>
</dbReference>
<dbReference type="InterPro" id="IPR049730">
    <property type="entry name" value="SNF2/RAD54-like_C"/>
</dbReference>
<dbReference type="CDD" id="cd18011">
    <property type="entry name" value="DEXDc_RapA"/>
    <property type="match status" value="1"/>
</dbReference>
<dbReference type="RefSeq" id="WP_133389980.1">
    <property type="nucleotide sequence ID" value="NZ_SMUW01000028.1"/>
</dbReference>
<evidence type="ECO:0000259" key="7">
    <source>
        <dbReference type="PROSITE" id="PS51194"/>
    </source>
</evidence>
<evidence type="ECO:0000256" key="2">
    <source>
        <dbReference type="ARBA" id="ARBA00022801"/>
    </source>
</evidence>
<dbReference type="SUPFAM" id="SSF52540">
    <property type="entry name" value="P-loop containing nucleoside triphosphate hydrolases"/>
    <property type="match status" value="2"/>
</dbReference>
<dbReference type="Pfam" id="PF00176">
    <property type="entry name" value="SNF2-rel_dom"/>
    <property type="match status" value="1"/>
</dbReference>
<dbReference type="InterPro" id="IPR000330">
    <property type="entry name" value="SNF2_N"/>
</dbReference>
<feature type="coiled-coil region" evidence="5">
    <location>
        <begin position="868"/>
        <end position="943"/>
    </location>
</feature>
<dbReference type="GO" id="GO:0016787">
    <property type="term" value="F:hydrolase activity"/>
    <property type="evidence" value="ECO:0007669"/>
    <property type="project" value="UniProtKB-KW"/>
</dbReference>
<reference evidence="8 9" key="1">
    <citation type="submission" date="2019-03" db="EMBL/GenBank/DDBJ databases">
        <title>Algoriphagus aquimaris sp. nov., isolated form marine sediment in Pohang, Korea.</title>
        <authorList>
            <person name="Kim J."/>
            <person name="Yoon S.-H."/>
            <person name="Lee S.-S."/>
        </authorList>
    </citation>
    <scope>NUCLEOTIDE SEQUENCE [LARGE SCALE GENOMIC DNA]</scope>
    <source>
        <strain evidence="8 9">F21</strain>
    </source>
</reference>
<keyword evidence="2" id="KW-0378">Hydrolase</keyword>
<evidence type="ECO:0000256" key="5">
    <source>
        <dbReference type="SAM" id="Coils"/>
    </source>
</evidence>
<evidence type="ECO:0000256" key="1">
    <source>
        <dbReference type="ARBA" id="ARBA00022741"/>
    </source>
</evidence>